<accession>A0A835MVN2</accession>
<dbReference type="Gene3D" id="3.30.200.20">
    <property type="entry name" value="Phosphorylase Kinase, domain 1"/>
    <property type="match status" value="1"/>
</dbReference>
<dbReference type="PANTHER" id="PTHR47987">
    <property type="entry name" value="OS08G0249100 PROTEIN"/>
    <property type="match status" value="1"/>
</dbReference>
<dbReference type="InterPro" id="IPR046958">
    <property type="entry name" value="RBK1/2/STUNTED"/>
</dbReference>
<keyword evidence="1" id="KW-0547">Nucleotide-binding</keyword>
<evidence type="ECO:0008006" key="4">
    <source>
        <dbReference type="Google" id="ProtNLM"/>
    </source>
</evidence>
<name>A0A835MVN2_9ROSI</name>
<dbReference type="InterPro" id="IPR011009">
    <property type="entry name" value="Kinase-like_dom_sf"/>
</dbReference>
<evidence type="ECO:0000256" key="1">
    <source>
        <dbReference type="PROSITE-ProRule" id="PRU10141"/>
    </source>
</evidence>
<dbReference type="EMBL" id="JADGMS010000006">
    <property type="protein sequence ID" value="KAF9680587.1"/>
    <property type="molecule type" value="Genomic_DNA"/>
</dbReference>
<dbReference type="PROSITE" id="PS00107">
    <property type="entry name" value="PROTEIN_KINASE_ATP"/>
    <property type="match status" value="1"/>
</dbReference>
<evidence type="ECO:0000313" key="2">
    <source>
        <dbReference type="EMBL" id="KAF9680587.1"/>
    </source>
</evidence>
<dbReference type="OrthoDB" id="1747300at2759"/>
<gene>
    <name evidence="2" type="ORF">SADUNF_Sadunf06G0137300</name>
</gene>
<dbReference type="InterPro" id="IPR017441">
    <property type="entry name" value="Protein_kinase_ATP_BS"/>
</dbReference>
<dbReference type="PANTHER" id="PTHR47987:SF3">
    <property type="entry name" value="OS08G0249100 PROTEIN"/>
    <property type="match status" value="1"/>
</dbReference>
<feature type="binding site" evidence="1">
    <location>
        <position position="62"/>
    </location>
    <ligand>
        <name>ATP</name>
        <dbReference type="ChEBI" id="CHEBI:30616"/>
    </ligand>
</feature>
<dbReference type="AlphaFoldDB" id="A0A835MVN2"/>
<dbReference type="GO" id="GO:0005524">
    <property type="term" value="F:ATP binding"/>
    <property type="evidence" value="ECO:0007669"/>
    <property type="project" value="UniProtKB-UniRule"/>
</dbReference>
<keyword evidence="3" id="KW-1185">Reference proteome</keyword>
<protein>
    <recommendedName>
        <fullName evidence="4">Protein kinase domain-containing protein</fullName>
    </recommendedName>
</protein>
<comment type="caution">
    <text evidence="2">The sequence shown here is derived from an EMBL/GenBank/DDBJ whole genome shotgun (WGS) entry which is preliminary data.</text>
</comment>
<proteinExistence type="predicted"/>
<organism evidence="2 3">
    <name type="scientific">Salix dunnii</name>
    <dbReference type="NCBI Taxonomy" id="1413687"/>
    <lineage>
        <taxon>Eukaryota</taxon>
        <taxon>Viridiplantae</taxon>
        <taxon>Streptophyta</taxon>
        <taxon>Embryophyta</taxon>
        <taxon>Tracheophyta</taxon>
        <taxon>Spermatophyta</taxon>
        <taxon>Magnoliopsida</taxon>
        <taxon>eudicotyledons</taxon>
        <taxon>Gunneridae</taxon>
        <taxon>Pentapetalae</taxon>
        <taxon>rosids</taxon>
        <taxon>fabids</taxon>
        <taxon>Malpighiales</taxon>
        <taxon>Salicaceae</taxon>
        <taxon>Saliceae</taxon>
        <taxon>Salix</taxon>
    </lineage>
</organism>
<dbReference type="SUPFAM" id="SSF56112">
    <property type="entry name" value="Protein kinase-like (PK-like)"/>
    <property type="match status" value="1"/>
</dbReference>
<reference evidence="2 3" key="1">
    <citation type="submission" date="2020-10" db="EMBL/GenBank/DDBJ databases">
        <title>Plant Genome Project.</title>
        <authorList>
            <person name="Zhang R.-G."/>
        </authorList>
    </citation>
    <scope>NUCLEOTIDE SEQUENCE [LARGE SCALE GENOMIC DNA]</scope>
    <source>
        <strain evidence="2">FAFU-HL-1</strain>
        <tissue evidence="2">Leaf</tissue>
    </source>
</reference>
<sequence length="102" mass="11528">MRKRNRIFSKKGKKQITSLKCFTYEEIASATNNFHPDNIVGRGGYSEVYRGDLSDGRATAVKMLAEDNKDVYKEKELLMDLGMFAIPIQQAYLGAVLKMDST</sequence>
<keyword evidence="1" id="KW-0067">ATP-binding</keyword>
<dbReference type="Proteomes" id="UP000657918">
    <property type="component" value="Unassembled WGS sequence"/>
</dbReference>
<evidence type="ECO:0000313" key="3">
    <source>
        <dbReference type="Proteomes" id="UP000657918"/>
    </source>
</evidence>